<dbReference type="Pfam" id="PF06445">
    <property type="entry name" value="GyrI-like"/>
    <property type="match status" value="1"/>
</dbReference>
<sequence length="290" mass="32954">MKPSTSHQYRQRLHKVLDYIYAHQQAPLDVNTLADVAAMSPYHFHRIYRQMSGENINATIRRVRLQYAAAELIRTEKPLPKIANQACYTSLEAFSRAFSKQYGIAPSVYREGKQRAADDIKSLRTELPPIKDVSHMFEVEISQFPGLELIGYEHKGDYMGIGQSFEKLFIYAGSKGLLNQSTRSFGIYYHDPGSVESDELRSHACITSNSPTDTDNDAPTPLTLPAGTCVNLLFKGSYAELEKPYAWLFGNWFPQSGYEPGDFPCFEEYLNDPKTTPPDELLTRIYCLLR</sequence>
<gene>
    <name evidence="4" type="ORF">EOE65_09355</name>
</gene>
<evidence type="ECO:0000256" key="1">
    <source>
        <dbReference type="ARBA" id="ARBA00023015"/>
    </source>
</evidence>
<organism evidence="4 5">
    <name type="scientific">Neptunomonas marina</name>
    <dbReference type="NCBI Taxonomy" id="1815562"/>
    <lineage>
        <taxon>Bacteria</taxon>
        <taxon>Pseudomonadati</taxon>
        <taxon>Pseudomonadota</taxon>
        <taxon>Gammaproteobacteria</taxon>
        <taxon>Oceanospirillales</taxon>
        <taxon>Oceanospirillaceae</taxon>
        <taxon>Neptunomonas</taxon>
    </lineage>
</organism>
<evidence type="ECO:0000313" key="5">
    <source>
        <dbReference type="Proteomes" id="UP000282818"/>
    </source>
</evidence>
<dbReference type="Gene3D" id="1.10.10.60">
    <property type="entry name" value="Homeodomain-like"/>
    <property type="match status" value="2"/>
</dbReference>
<dbReference type="Proteomes" id="UP000282818">
    <property type="component" value="Unassembled WGS sequence"/>
</dbReference>
<dbReference type="SMART" id="SM00871">
    <property type="entry name" value="AraC_E_bind"/>
    <property type="match status" value="1"/>
</dbReference>
<dbReference type="PROSITE" id="PS01124">
    <property type="entry name" value="HTH_ARAC_FAMILY_2"/>
    <property type="match status" value="1"/>
</dbReference>
<dbReference type="EMBL" id="SACQ01000004">
    <property type="protein sequence ID" value="RVU30523.1"/>
    <property type="molecule type" value="Genomic_DNA"/>
</dbReference>
<dbReference type="SMART" id="SM00342">
    <property type="entry name" value="HTH_ARAC"/>
    <property type="match status" value="1"/>
</dbReference>
<dbReference type="AlphaFoldDB" id="A0A437Q833"/>
<evidence type="ECO:0000313" key="4">
    <source>
        <dbReference type="EMBL" id="RVU30523.1"/>
    </source>
</evidence>
<evidence type="ECO:0000259" key="3">
    <source>
        <dbReference type="PROSITE" id="PS01124"/>
    </source>
</evidence>
<dbReference type="PANTHER" id="PTHR40055">
    <property type="entry name" value="TRANSCRIPTIONAL REGULATOR YGIV-RELATED"/>
    <property type="match status" value="1"/>
</dbReference>
<dbReference type="PANTHER" id="PTHR40055:SF1">
    <property type="entry name" value="TRANSCRIPTIONAL REGULATOR YGIV-RELATED"/>
    <property type="match status" value="1"/>
</dbReference>
<dbReference type="InterPro" id="IPR010499">
    <property type="entry name" value="AraC_E-bd"/>
</dbReference>
<feature type="domain" description="HTH araC/xylS-type" evidence="3">
    <location>
        <begin position="14"/>
        <end position="112"/>
    </location>
</feature>
<name>A0A437Q833_9GAMM</name>
<dbReference type="InterPro" id="IPR009057">
    <property type="entry name" value="Homeodomain-like_sf"/>
</dbReference>
<evidence type="ECO:0000256" key="2">
    <source>
        <dbReference type="ARBA" id="ARBA00023163"/>
    </source>
</evidence>
<keyword evidence="1" id="KW-0805">Transcription regulation</keyword>
<dbReference type="InterPro" id="IPR011256">
    <property type="entry name" value="Reg_factor_effector_dom_sf"/>
</dbReference>
<dbReference type="SUPFAM" id="SSF46689">
    <property type="entry name" value="Homeodomain-like"/>
    <property type="match status" value="2"/>
</dbReference>
<dbReference type="Gene3D" id="3.20.80.10">
    <property type="entry name" value="Regulatory factor, effector binding domain"/>
    <property type="match status" value="1"/>
</dbReference>
<dbReference type="InterPro" id="IPR029442">
    <property type="entry name" value="GyrI-like"/>
</dbReference>
<proteinExistence type="predicted"/>
<dbReference type="GO" id="GO:0043565">
    <property type="term" value="F:sequence-specific DNA binding"/>
    <property type="evidence" value="ECO:0007669"/>
    <property type="project" value="InterPro"/>
</dbReference>
<keyword evidence="5" id="KW-1185">Reference proteome</keyword>
<keyword evidence="2" id="KW-0804">Transcription</keyword>
<dbReference type="SUPFAM" id="SSF55136">
    <property type="entry name" value="Probable bacterial effector-binding domain"/>
    <property type="match status" value="1"/>
</dbReference>
<comment type="caution">
    <text evidence="4">The sequence shown here is derived from an EMBL/GenBank/DDBJ whole genome shotgun (WGS) entry which is preliminary data.</text>
</comment>
<dbReference type="Pfam" id="PF12833">
    <property type="entry name" value="HTH_18"/>
    <property type="match status" value="1"/>
</dbReference>
<reference evidence="4 5" key="1">
    <citation type="submission" date="2019-01" db="EMBL/GenBank/DDBJ databases">
        <authorList>
            <person name="Chen W.-M."/>
        </authorList>
    </citation>
    <scope>NUCLEOTIDE SEQUENCE [LARGE SCALE GENOMIC DNA]</scope>
    <source>
        <strain evidence="4 5">HPM-16</strain>
    </source>
</reference>
<dbReference type="InterPro" id="IPR018060">
    <property type="entry name" value="HTH_AraC"/>
</dbReference>
<dbReference type="RefSeq" id="WP_127694058.1">
    <property type="nucleotide sequence ID" value="NZ_SACQ01000004.1"/>
</dbReference>
<protein>
    <submittedName>
        <fullName evidence="4">AraC family transcriptional regulator</fullName>
    </submittedName>
</protein>
<dbReference type="InterPro" id="IPR050908">
    <property type="entry name" value="SmbC-like"/>
</dbReference>
<accession>A0A437Q833</accession>
<dbReference type="GO" id="GO:0003700">
    <property type="term" value="F:DNA-binding transcription factor activity"/>
    <property type="evidence" value="ECO:0007669"/>
    <property type="project" value="InterPro"/>
</dbReference>